<keyword evidence="3" id="KW-1185">Reference proteome</keyword>
<evidence type="ECO:0000313" key="3">
    <source>
        <dbReference type="Proteomes" id="UP001221898"/>
    </source>
</evidence>
<name>A0AAD7WYX9_9TELE</name>
<dbReference type="EMBL" id="JAINUG010000013">
    <property type="protein sequence ID" value="KAJ8414342.1"/>
    <property type="molecule type" value="Genomic_DNA"/>
</dbReference>
<reference evidence="2" key="1">
    <citation type="journal article" date="2023" name="Science">
        <title>Genome structures resolve the early diversification of teleost fishes.</title>
        <authorList>
            <person name="Parey E."/>
            <person name="Louis A."/>
            <person name="Montfort J."/>
            <person name="Bouchez O."/>
            <person name="Roques C."/>
            <person name="Iampietro C."/>
            <person name="Lluch J."/>
            <person name="Castinel A."/>
            <person name="Donnadieu C."/>
            <person name="Desvignes T."/>
            <person name="Floi Bucao C."/>
            <person name="Jouanno E."/>
            <person name="Wen M."/>
            <person name="Mejri S."/>
            <person name="Dirks R."/>
            <person name="Jansen H."/>
            <person name="Henkel C."/>
            <person name="Chen W.J."/>
            <person name="Zahm M."/>
            <person name="Cabau C."/>
            <person name="Klopp C."/>
            <person name="Thompson A.W."/>
            <person name="Robinson-Rechavi M."/>
            <person name="Braasch I."/>
            <person name="Lecointre G."/>
            <person name="Bobe J."/>
            <person name="Postlethwait J.H."/>
            <person name="Berthelot C."/>
            <person name="Roest Crollius H."/>
            <person name="Guiguen Y."/>
        </authorList>
    </citation>
    <scope>NUCLEOTIDE SEQUENCE</scope>
    <source>
        <strain evidence="2">NC1722</strain>
    </source>
</reference>
<feature type="region of interest" description="Disordered" evidence="1">
    <location>
        <begin position="49"/>
        <end position="70"/>
    </location>
</feature>
<gene>
    <name evidence="2" type="ORF">AAFF_G00052120</name>
</gene>
<proteinExistence type="predicted"/>
<evidence type="ECO:0000313" key="2">
    <source>
        <dbReference type="EMBL" id="KAJ8414342.1"/>
    </source>
</evidence>
<protein>
    <submittedName>
        <fullName evidence="2">Uncharacterized protein</fullName>
    </submittedName>
</protein>
<feature type="compositionally biased region" description="Polar residues" evidence="1">
    <location>
        <begin position="51"/>
        <end position="70"/>
    </location>
</feature>
<sequence length="124" mass="13655">MRSRLGPAVALYGPSDQYAACFIERSAGAQTPGPLRQLQTRRRRLMCLSPQEKQSTPDDQQGFDISSTQSRSGFNDLIEVITWMKWLLIEGCSKTPQGPSGCASLELETEAWGRAPDPPSLPCQ</sequence>
<evidence type="ECO:0000256" key="1">
    <source>
        <dbReference type="SAM" id="MobiDB-lite"/>
    </source>
</evidence>
<accession>A0AAD7WYX9</accession>
<dbReference type="Proteomes" id="UP001221898">
    <property type="component" value="Unassembled WGS sequence"/>
</dbReference>
<organism evidence="2 3">
    <name type="scientific">Aldrovandia affinis</name>
    <dbReference type="NCBI Taxonomy" id="143900"/>
    <lineage>
        <taxon>Eukaryota</taxon>
        <taxon>Metazoa</taxon>
        <taxon>Chordata</taxon>
        <taxon>Craniata</taxon>
        <taxon>Vertebrata</taxon>
        <taxon>Euteleostomi</taxon>
        <taxon>Actinopterygii</taxon>
        <taxon>Neopterygii</taxon>
        <taxon>Teleostei</taxon>
        <taxon>Notacanthiformes</taxon>
        <taxon>Halosauridae</taxon>
        <taxon>Aldrovandia</taxon>
    </lineage>
</organism>
<comment type="caution">
    <text evidence="2">The sequence shown here is derived from an EMBL/GenBank/DDBJ whole genome shotgun (WGS) entry which is preliminary data.</text>
</comment>
<dbReference type="AlphaFoldDB" id="A0AAD7WYX9"/>